<evidence type="ECO:0008006" key="3">
    <source>
        <dbReference type="Google" id="ProtNLM"/>
    </source>
</evidence>
<name>A0A0H4WYB5_9BACT</name>
<keyword evidence="2" id="KW-1185">Reference proteome</keyword>
<gene>
    <name evidence="1" type="ORF">A176_003505</name>
</gene>
<evidence type="ECO:0000313" key="2">
    <source>
        <dbReference type="Proteomes" id="UP000009026"/>
    </source>
</evidence>
<protein>
    <recommendedName>
        <fullName evidence="3">DNA circulation N-terminal domain-containing protein</fullName>
    </recommendedName>
</protein>
<accession>A0A0H4WYB5</accession>
<dbReference type="KEGG" id="mym:A176_003505"/>
<reference evidence="1 2" key="1">
    <citation type="journal article" date="2016" name="PLoS ONE">
        <title>Complete Genome Sequence and Comparative Genomics of a Novel Myxobacterium Myxococcus hansupus.</title>
        <authorList>
            <person name="Sharma G."/>
            <person name="Narwani T."/>
            <person name="Subramanian S."/>
        </authorList>
    </citation>
    <scope>NUCLEOTIDE SEQUENCE [LARGE SCALE GENOMIC DNA]</scope>
    <source>
        <strain evidence="2">mixupus</strain>
    </source>
</reference>
<dbReference type="eggNOG" id="COG3485">
    <property type="taxonomic scope" value="Bacteria"/>
</dbReference>
<dbReference type="Proteomes" id="UP000009026">
    <property type="component" value="Chromosome"/>
</dbReference>
<dbReference type="AlphaFoldDB" id="A0A0H4WYB5"/>
<dbReference type="STRING" id="1297742.A176_003505"/>
<sequence length="294" mass="30842">MPVRIGKIELIGLTNIYTEDARNLVQQRVPGQAGSVFQDLGREPVTVVMEGILLGEDTQASLEELRQAQMKARPLSFAADAVAGADLTEVIIADFQVKQLAGHQNRFSFHLKVREHQEPPEPADAGVAAVNAAVADDADAWAGSAMDAAAVLQAPDSLMAAVDKNPELLGHLSADELGSVITQGQEKLSGKNFGSLLSTLGQVNPQVIGDLIKTLQNGGNLGAFIEKLATEGINVLEALTGVDLGAALSLVKGVAGASDFLAKLRRVANEAQALGMQIQDLDPLAPFQNLEVDG</sequence>
<proteinExistence type="predicted"/>
<evidence type="ECO:0000313" key="1">
    <source>
        <dbReference type="EMBL" id="AKQ66593.1"/>
    </source>
</evidence>
<dbReference type="EMBL" id="CP012109">
    <property type="protein sequence ID" value="AKQ66593.1"/>
    <property type="molecule type" value="Genomic_DNA"/>
</dbReference>
<dbReference type="RefSeq" id="WP_002639381.1">
    <property type="nucleotide sequence ID" value="NZ_CP012109.1"/>
</dbReference>
<organism evidence="1 2">
    <name type="scientific">Pseudomyxococcus hansupus</name>
    <dbReference type="NCBI Taxonomy" id="1297742"/>
    <lineage>
        <taxon>Bacteria</taxon>
        <taxon>Pseudomonadati</taxon>
        <taxon>Myxococcota</taxon>
        <taxon>Myxococcia</taxon>
        <taxon>Myxococcales</taxon>
        <taxon>Cystobacterineae</taxon>
        <taxon>Myxococcaceae</taxon>
        <taxon>Pseudomyxococcus</taxon>
    </lineage>
</organism>
<dbReference type="PATRIC" id="fig|1297742.4.peg.3537"/>
<dbReference type="OrthoDB" id="8617362at2"/>